<dbReference type="InterPro" id="IPR003439">
    <property type="entry name" value="ABC_transporter-like_ATP-bd"/>
</dbReference>
<dbReference type="GO" id="GO:0015749">
    <property type="term" value="P:monosaccharide transmembrane transport"/>
    <property type="evidence" value="ECO:0007669"/>
    <property type="project" value="UniProtKB-ARBA"/>
</dbReference>
<dbReference type="PROSITE" id="PS50893">
    <property type="entry name" value="ABC_TRANSPORTER_2"/>
    <property type="match status" value="2"/>
</dbReference>
<dbReference type="OrthoDB" id="9771863at2"/>
<dbReference type="InterPro" id="IPR027417">
    <property type="entry name" value="P-loop_NTPase"/>
</dbReference>
<dbReference type="InterPro" id="IPR050107">
    <property type="entry name" value="ABC_carbohydrate_import_ATPase"/>
</dbReference>
<organism evidence="12 13">
    <name type="scientific">Lysinibacillus composti</name>
    <dbReference type="NCBI Taxonomy" id="720633"/>
    <lineage>
        <taxon>Bacteria</taxon>
        <taxon>Bacillati</taxon>
        <taxon>Bacillota</taxon>
        <taxon>Bacilli</taxon>
        <taxon>Bacillales</taxon>
        <taxon>Bacillaceae</taxon>
        <taxon>Lysinibacillus</taxon>
    </lineage>
</organism>
<evidence type="ECO:0000256" key="9">
    <source>
        <dbReference type="ARBA" id="ARBA00022967"/>
    </source>
</evidence>
<dbReference type="InterPro" id="IPR017871">
    <property type="entry name" value="ABC_transporter-like_CS"/>
</dbReference>
<dbReference type="GO" id="GO:0005886">
    <property type="term" value="C:plasma membrane"/>
    <property type="evidence" value="ECO:0007669"/>
    <property type="project" value="UniProtKB-SubCell"/>
</dbReference>
<keyword evidence="4" id="KW-1003">Cell membrane</keyword>
<dbReference type="FunFam" id="3.40.50.300:FF:000126">
    <property type="entry name" value="Galactose/methyl galactoside import ATP-binding protein MglA"/>
    <property type="match status" value="1"/>
</dbReference>
<dbReference type="FunFam" id="3.40.50.300:FF:000127">
    <property type="entry name" value="Ribose import ATP-binding protein RbsA"/>
    <property type="match status" value="1"/>
</dbReference>
<evidence type="ECO:0000256" key="7">
    <source>
        <dbReference type="ARBA" id="ARBA00022741"/>
    </source>
</evidence>
<feature type="domain" description="ABC transporter" evidence="11">
    <location>
        <begin position="251"/>
        <end position="493"/>
    </location>
</feature>
<evidence type="ECO:0000313" key="12">
    <source>
        <dbReference type="EMBL" id="RQW75887.1"/>
    </source>
</evidence>
<keyword evidence="6" id="KW-0677">Repeat</keyword>
<dbReference type="PROSITE" id="PS00211">
    <property type="entry name" value="ABC_TRANSPORTER_1"/>
    <property type="match status" value="1"/>
</dbReference>
<feature type="domain" description="ABC transporter" evidence="11">
    <location>
        <begin position="2"/>
        <end position="239"/>
    </location>
</feature>
<dbReference type="PANTHER" id="PTHR43790:SF3">
    <property type="entry name" value="D-ALLOSE IMPORT ATP-BINDING PROTEIN ALSA-RELATED"/>
    <property type="match status" value="1"/>
</dbReference>
<gene>
    <name evidence="12" type="ORF">EBB45_04535</name>
</gene>
<dbReference type="SUPFAM" id="SSF52540">
    <property type="entry name" value="P-loop containing nucleoside triphosphate hydrolases"/>
    <property type="match status" value="2"/>
</dbReference>
<keyword evidence="5" id="KW-0762">Sugar transport</keyword>
<comment type="caution">
    <text evidence="12">The sequence shown here is derived from an EMBL/GenBank/DDBJ whole genome shotgun (WGS) entry which is preliminary data.</text>
</comment>
<name>A0A3N9UIQ4_9BACI</name>
<dbReference type="SMART" id="SM00382">
    <property type="entry name" value="AAA"/>
    <property type="match status" value="2"/>
</dbReference>
<keyword evidence="7" id="KW-0547">Nucleotide-binding</keyword>
<evidence type="ECO:0000256" key="4">
    <source>
        <dbReference type="ARBA" id="ARBA00022475"/>
    </source>
</evidence>
<dbReference type="CDD" id="cd03215">
    <property type="entry name" value="ABC_Carb_Monos_II"/>
    <property type="match status" value="1"/>
</dbReference>
<evidence type="ECO:0000256" key="5">
    <source>
        <dbReference type="ARBA" id="ARBA00022597"/>
    </source>
</evidence>
<evidence type="ECO:0000256" key="2">
    <source>
        <dbReference type="ARBA" id="ARBA00004533"/>
    </source>
</evidence>
<dbReference type="AlphaFoldDB" id="A0A3N9UIQ4"/>
<comment type="subcellular location">
    <subcellularLocation>
        <location evidence="2">Cell inner membrane</location>
    </subcellularLocation>
    <subcellularLocation>
        <location evidence="1">Cell membrane</location>
        <topology evidence="1">Peripheral membrane protein</topology>
    </subcellularLocation>
</comment>
<dbReference type="RefSeq" id="WP_124763078.1">
    <property type="nucleotide sequence ID" value="NZ_JAFBDY010000002.1"/>
</dbReference>
<dbReference type="Pfam" id="PF00005">
    <property type="entry name" value="ABC_tran"/>
    <property type="match status" value="2"/>
</dbReference>
<evidence type="ECO:0000259" key="11">
    <source>
        <dbReference type="PROSITE" id="PS50893"/>
    </source>
</evidence>
<dbReference type="Proteomes" id="UP000274033">
    <property type="component" value="Unassembled WGS sequence"/>
</dbReference>
<dbReference type="CDD" id="cd03216">
    <property type="entry name" value="ABC_Carb_Monos_I"/>
    <property type="match status" value="1"/>
</dbReference>
<dbReference type="InterPro" id="IPR003593">
    <property type="entry name" value="AAA+_ATPase"/>
</dbReference>
<dbReference type="PANTHER" id="PTHR43790">
    <property type="entry name" value="CARBOHYDRATE TRANSPORT ATP-BINDING PROTEIN MG119-RELATED"/>
    <property type="match status" value="1"/>
</dbReference>
<keyword evidence="10" id="KW-0472">Membrane</keyword>
<keyword evidence="9" id="KW-1278">Translocase</keyword>
<protein>
    <submittedName>
        <fullName evidence="12">Sugar ABC transporter ATP-binding protein</fullName>
    </submittedName>
</protein>
<dbReference type="GO" id="GO:0016887">
    <property type="term" value="F:ATP hydrolysis activity"/>
    <property type="evidence" value="ECO:0007669"/>
    <property type="project" value="InterPro"/>
</dbReference>
<dbReference type="Gene3D" id="3.40.50.300">
    <property type="entry name" value="P-loop containing nucleotide triphosphate hydrolases"/>
    <property type="match status" value="2"/>
</dbReference>
<keyword evidence="13" id="KW-1185">Reference proteome</keyword>
<evidence type="ECO:0000256" key="3">
    <source>
        <dbReference type="ARBA" id="ARBA00022448"/>
    </source>
</evidence>
<dbReference type="EMBL" id="RRCT01000002">
    <property type="protein sequence ID" value="RQW75887.1"/>
    <property type="molecule type" value="Genomic_DNA"/>
</dbReference>
<evidence type="ECO:0000256" key="1">
    <source>
        <dbReference type="ARBA" id="ARBA00004202"/>
    </source>
</evidence>
<accession>A0A3N9UIQ4</accession>
<dbReference type="GO" id="GO:0005524">
    <property type="term" value="F:ATP binding"/>
    <property type="evidence" value="ECO:0007669"/>
    <property type="project" value="UniProtKB-KW"/>
</dbReference>
<evidence type="ECO:0000256" key="10">
    <source>
        <dbReference type="ARBA" id="ARBA00023136"/>
    </source>
</evidence>
<evidence type="ECO:0000256" key="6">
    <source>
        <dbReference type="ARBA" id="ARBA00022737"/>
    </source>
</evidence>
<reference evidence="12 13" key="1">
    <citation type="journal article" date="2013" name="J. Microbiol.">
        <title>Lysinibacillus chungkukjangi sp. nov., isolated from Chungkukjang, Korean fermented soybean food.</title>
        <authorList>
            <person name="Kim S.J."/>
            <person name="Jang Y.H."/>
            <person name="Hamada M."/>
            <person name="Ahn J.H."/>
            <person name="Weon H.Y."/>
            <person name="Suzuki K."/>
            <person name="Whang K.S."/>
            <person name="Kwon S.W."/>
        </authorList>
    </citation>
    <scope>NUCLEOTIDE SEQUENCE [LARGE SCALE GENOMIC DNA]</scope>
    <source>
        <strain evidence="12 13">MCCC 1A12701</strain>
    </source>
</reference>
<evidence type="ECO:0000256" key="8">
    <source>
        <dbReference type="ARBA" id="ARBA00022840"/>
    </source>
</evidence>
<proteinExistence type="predicted"/>
<evidence type="ECO:0000313" key="13">
    <source>
        <dbReference type="Proteomes" id="UP000274033"/>
    </source>
</evidence>
<keyword evidence="3" id="KW-0813">Transport</keyword>
<keyword evidence="8 12" id="KW-0067">ATP-binding</keyword>
<sequence length="498" mass="54779">MIEMSGISKAFSGNVVLDKVEFKLADGEIHALMGENGAGKSTMMKILSGIYTKDSGNIKVDGQLVNFKSPKDAEKLGIHVIHQELNILPDLTVVQNLFLGKEKTYGKTGILKNREMEKEAAKLLSKLGFNINPKKRAGDLSVGQQQIIEIAKAIASEAKYIVMDEPTAALTDREIETLFKTVRELKEKGISFVYISHRMEEIFAICDRITILRDGQYIGVRNIPETTFDEIVEMMVGRELGERFPTRQCEIGVTKLQVRNLSVNGLFENISFTVNKGEVLGVAGLMGAGRTEVAQTIFGYRKASNGEVFIDGKKVSIKSPIDAMKYGIGFVTEDRKTQGLVLDFSIQENIALANLEKCSSSGVINKSKQQSMVTKYIEELKIRTSGPEQAAKSLSGGNQQKVVIAKWLGTEPEILILDEPTRGVDIGAKKEIYHIINKLAESGVAILMISSELPEVIGVADRVIVMQEGKLTGEVMKEEMTQEIIMHYATGGEKVGQL</sequence>